<dbReference type="Proteomes" id="UP000193335">
    <property type="component" value="Unassembled WGS sequence"/>
</dbReference>
<dbReference type="CDD" id="cd02440">
    <property type="entry name" value="AdoMet_MTases"/>
    <property type="match status" value="1"/>
</dbReference>
<protein>
    <recommendedName>
        <fullName evidence="3">Class I SAM-dependent methyltransferase</fullName>
    </recommendedName>
</protein>
<evidence type="ECO:0000313" key="1">
    <source>
        <dbReference type="EMBL" id="OSJ29340.1"/>
    </source>
</evidence>
<organism evidence="1 2">
    <name type="scientific">Bradyrhizobium japonicum</name>
    <dbReference type="NCBI Taxonomy" id="375"/>
    <lineage>
        <taxon>Bacteria</taxon>
        <taxon>Pseudomonadati</taxon>
        <taxon>Pseudomonadota</taxon>
        <taxon>Alphaproteobacteria</taxon>
        <taxon>Hyphomicrobiales</taxon>
        <taxon>Nitrobacteraceae</taxon>
        <taxon>Bradyrhizobium</taxon>
    </lineage>
</organism>
<evidence type="ECO:0000313" key="2">
    <source>
        <dbReference type="Proteomes" id="UP000193335"/>
    </source>
</evidence>
<dbReference type="PANTHER" id="PTHR43861">
    <property type="entry name" value="TRANS-ACONITATE 2-METHYLTRANSFERASE-RELATED"/>
    <property type="match status" value="1"/>
</dbReference>
<dbReference type="PANTHER" id="PTHR43861:SF6">
    <property type="entry name" value="METHYLTRANSFERASE TYPE 11"/>
    <property type="match status" value="1"/>
</dbReference>
<reference evidence="1 2" key="1">
    <citation type="submission" date="2017-03" db="EMBL/GenBank/DDBJ databases">
        <title>Whole genome sequences of fourteen strains of Bradyrhizobium canariense and one strain of Bradyrhizobium japonicum isolated from Lupinus (Papilionoideae: Genisteae) species in Algeria.</title>
        <authorList>
            <person name="Crovadore J."/>
            <person name="Chekireb D."/>
            <person name="Brachmann A."/>
            <person name="Chablais R."/>
            <person name="Cochard B."/>
            <person name="Lefort F."/>
        </authorList>
    </citation>
    <scope>NUCLEOTIDE SEQUENCE [LARGE SCALE GENOMIC DNA]</scope>
    <source>
        <strain evidence="1 2">UBMA197</strain>
    </source>
</reference>
<dbReference type="AlphaFoldDB" id="A0A1Y2JIH3"/>
<dbReference type="SUPFAM" id="SSF53335">
    <property type="entry name" value="S-adenosyl-L-methionine-dependent methyltransferases"/>
    <property type="match status" value="1"/>
</dbReference>
<proteinExistence type="predicted"/>
<dbReference type="InterPro" id="IPR029063">
    <property type="entry name" value="SAM-dependent_MTases_sf"/>
</dbReference>
<name>A0A1Y2JIH3_BRAJP</name>
<comment type="caution">
    <text evidence="1">The sequence shown here is derived from an EMBL/GenBank/DDBJ whole genome shotgun (WGS) entry which is preliminary data.</text>
</comment>
<evidence type="ECO:0008006" key="3">
    <source>
        <dbReference type="Google" id="ProtNLM"/>
    </source>
</evidence>
<dbReference type="Pfam" id="PF13489">
    <property type="entry name" value="Methyltransf_23"/>
    <property type="match status" value="1"/>
</dbReference>
<sequence>MRSGEMSTCPACGSGSTAKLFEVTADQASRSFVSPRQYPDRSRKLISHLSLLWGRDTCDIRKCADCGFGFADPFVAGGAEFYNLAAPHPSYPTMKWEYERTIEELSGLGTAGKTAIDVGAGFGYFLDHIKDKLFRASDIYAVDYNEAAQQALRSKGYKTFSVDLREDGFTPMKEAFDIIFMFQVFEHMDRVDDVFARLKYLLKAQGSVFIAVPNDIRTHYMEGHGSLIDMPPNHIGRWTKDAFDAVCRRHGLQLSICEREPFNLLKFLREDIVDSFLRSAEKPGSVSEFVRGLPRSKAQRIGQAVIALALAPLRLPAWAYAARNSSTLGSALWVKIDKGA</sequence>
<dbReference type="EMBL" id="NAFL01000266">
    <property type="protein sequence ID" value="OSJ29340.1"/>
    <property type="molecule type" value="Genomic_DNA"/>
</dbReference>
<accession>A0A1Y2JIH3</accession>
<gene>
    <name evidence="1" type="ORF">BSZ19_27615</name>
</gene>
<dbReference type="Gene3D" id="3.40.50.150">
    <property type="entry name" value="Vaccinia Virus protein VP39"/>
    <property type="match status" value="1"/>
</dbReference>